<dbReference type="PROSITE" id="PS50110">
    <property type="entry name" value="RESPONSE_REGULATORY"/>
    <property type="match status" value="1"/>
</dbReference>
<evidence type="ECO:0000256" key="2">
    <source>
        <dbReference type="ARBA" id="ARBA00022840"/>
    </source>
</evidence>
<dbReference type="GO" id="GO:0005829">
    <property type="term" value="C:cytosol"/>
    <property type="evidence" value="ECO:0007669"/>
    <property type="project" value="TreeGrafter"/>
</dbReference>
<keyword evidence="3" id="KW-0597">Phosphoprotein</keyword>
<evidence type="ECO:0000259" key="5">
    <source>
        <dbReference type="PROSITE" id="PS50110"/>
    </source>
</evidence>
<feature type="domain" description="Response regulatory" evidence="5">
    <location>
        <begin position="2"/>
        <end position="119"/>
    </location>
</feature>
<protein>
    <submittedName>
        <fullName evidence="6">AAA family ATPase</fullName>
    </submittedName>
</protein>
<dbReference type="GO" id="GO:0016887">
    <property type="term" value="F:ATP hydrolysis activity"/>
    <property type="evidence" value="ECO:0007669"/>
    <property type="project" value="TreeGrafter"/>
</dbReference>
<feature type="modified residue" description="4-aspartylphosphate" evidence="3">
    <location>
        <position position="54"/>
    </location>
</feature>
<dbReference type="InterPro" id="IPR025669">
    <property type="entry name" value="AAA_dom"/>
</dbReference>
<keyword evidence="1" id="KW-0547">Nucleotide-binding</keyword>
<reference evidence="6 7" key="1">
    <citation type="submission" date="2019-12" db="EMBL/GenBank/DDBJ databases">
        <title>Novel species isolated from a subtropical stream in China.</title>
        <authorList>
            <person name="Lu H."/>
        </authorList>
    </citation>
    <scope>NUCLEOTIDE SEQUENCE [LARGE SCALE GENOMIC DNA]</scope>
    <source>
        <strain evidence="6 7">FT135W</strain>
    </source>
</reference>
<dbReference type="Pfam" id="PF13614">
    <property type="entry name" value="AAA_31"/>
    <property type="match status" value="1"/>
</dbReference>
<evidence type="ECO:0000256" key="4">
    <source>
        <dbReference type="SAM" id="MobiDB-lite"/>
    </source>
</evidence>
<evidence type="ECO:0000313" key="7">
    <source>
        <dbReference type="Proteomes" id="UP000479335"/>
    </source>
</evidence>
<dbReference type="InterPro" id="IPR011006">
    <property type="entry name" value="CheY-like_superfamily"/>
</dbReference>
<dbReference type="RefSeq" id="WP_161006646.1">
    <property type="nucleotide sequence ID" value="NZ_WWCN01000006.1"/>
</dbReference>
<dbReference type="InterPro" id="IPR050625">
    <property type="entry name" value="ParA/MinD_ATPase"/>
</dbReference>
<accession>A0A6L8KBB9</accession>
<dbReference type="SUPFAM" id="SSF52172">
    <property type="entry name" value="CheY-like"/>
    <property type="match status" value="1"/>
</dbReference>
<dbReference type="GO" id="GO:0009898">
    <property type="term" value="C:cytoplasmic side of plasma membrane"/>
    <property type="evidence" value="ECO:0007669"/>
    <property type="project" value="TreeGrafter"/>
</dbReference>
<dbReference type="AlphaFoldDB" id="A0A6L8KBB9"/>
<evidence type="ECO:0000256" key="1">
    <source>
        <dbReference type="ARBA" id="ARBA00022741"/>
    </source>
</evidence>
<gene>
    <name evidence="6" type="ORF">GTP46_10855</name>
</gene>
<dbReference type="Gene3D" id="3.40.50.2300">
    <property type="match status" value="1"/>
</dbReference>
<dbReference type="Proteomes" id="UP000479335">
    <property type="component" value="Unassembled WGS sequence"/>
</dbReference>
<comment type="caution">
    <text evidence="6">The sequence shown here is derived from an EMBL/GenBank/DDBJ whole genome shotgun (WGS) entry which is preliminary data.</text>
</comment>
<name>A0A6L8KBB9_9BURK</name>
<evidence type="ECO:0000256" key="3">
    <source>
        <dbReference type="PROSITE-ProRule" id="PRU00169"/>
    </source>
</evidence>
<organism evidence="6 7">
    <name type="scientific">Duganella flavida</name>
    <dbReference type="NCBI Taxonomy" id="2692175"/>
    <lineage>
        <taxon>Bacteria</taxon>
        <taxon>Pseudomonadati</taxon>
        <taxon>Pseudomonadota</taxon>
        <taxon>Betaproteobacteria</taxon>
        <taxon>Burkholderiales</taxon>
        <taxon>Oxalobacteraceae</taxon>
        <taxon>Telluria group</taxon>
        <taxon>Duganella</taxon>
    </lineage>
</organism>
<dbReference type="GO" id="GO:0005524">
    <property type="term" value="F:ATP binding"/>
    <property type="evidence" value="ECO:0007669"/>
    <property type="project" value="UniProtKB-KW"/>
</dbReference>
<dbReference type="PANTHER" id="PTHR43384:SF6">
    <property type="entry name" value="SEPTUM SITE-DETERMINING PROTEIN MIND HOMOLOG, CHLOROPLASTIC"/>
    <property type="match status" value="1"/>
</dbReference>
<dbReference type="InterPro" id="IPR027417">
    <property type="entry name" value="P-loop_NTPase"/>
</dbReference>
<dbReference type="GO" id="GO:0000160">
    <property type="term" value="P:phosphorelay signal transduction system"/>
    <property type="evidence" value="ECO:0007669"/>
    <property type="project" value="InterPro"/>
</dbReference>
<dbReference type="Gene3D" id="3.40.50.300">
    <property type="entry name" value="P-loop containing nucleotide triphosphate hydrolases"/>
    <property type="match status" value="1"/>
</dbReference>
<dbReference type="PANTHER" id="PTHR43384">
    <property type="entry name" value="SEPTUM SITE-DETERMINING PROTEIN MIND HOMOLOG, CHLOROPLASTIC-RELATED"/>
    <property type="match status" value="1"/>
</dbReference>
<evidence type="ECO:0000313" key="6">
    <source>
        <dbReference type="EMBL" id="MYM23144.1"/>
    </source>
</evidence>
<feature type="region of interest" description="Disordered" evidence="4">
    <location>
        <begin position="369"/>
        <end position="389"/>
    </location>
</feature>
<dbReference type="GO" id="GO:0051782">
    <property type="term" value="P:negative regulation of cell division"/>
    <property type="evidence" value="ECO:0007669"/>
    <property type="project" value="TreeGrafter"/>
</dbReference>
<dbReference type="EMBL" id="WWCN01000006">
    <property type="protein sequence ID" value="MYM23144.1"/>
    <property type="molecule type" value="Genomic_DNA"/>
</dbReference>
<proteinExistence type="predicted"/>
<keyword evidence="7" id="KW-1185">Reference proteome</keyword>
<dbReference type="SUPFAM" id="SSF52540">
    <property type="entry name" value="P-loop containing nucleoside triphosphate hydrolases"/>
    <property type="match status" value="1"/>
</dbReference>
<dbReference type="InterPro" id="IPR001789">
    <property type="entry name" value="Sig_transdc_resp-reg_receiver"/>
</dbReference>
<sequence length="389" mass="42678">MKITVISRDERQLADLMRLLRARSPSDEIDHLLGGVGRTAALNDEQMPDVLIIDRPQTDDDDMEQLERFSSQHPHIACVALCIDQEPQFLLQAMRAGVREVLPSPVSSNALYPALERIAEKLERRGQTSGKVIAFISCKGGSGATFLATNLGYALAASGKQKVALIDMNLQFGDASLFVSDHKPLATLSDVAQQIHRLDPSFLTSSMLSITPNYGVLAAPSDPAHANDVKPDHIDAILKLARRQYDFVVLDVGRSLDAVSIRALDHADQIFPILQTTLPYIRDSKRLLNVFRSLEYGKEKIQLIVNRHDKNSEIRLKDLESAFDAEIAFTFPNNYESAAASVNQGVPVLQLAPTAPLSQALAELARKLSGEAPPQQQGGGWLGKFGLRK</sequence>
<keyword evidence="2" id="KW-0067">ATP-binding</keyword>